<protein>
    <submittedName>
        <fullName evidence="2">Uncharacterized protein</fullName>
    </submittedName>
</protein>
<reference evidence="2" key="1">
    <citation type="journal article" date="2014" name="Int. J. Syst. Evol. Microbiol.">
        <title>Complete genome sequence of Corynebacterium casei LMG S-19264T (=DSM 44701T), isolated from a smear-ripened cheese.</title>
        <authorList>
            <consortium name="US DOE Joint Genome Institute (JGI-PGF)"/>
            <person name="Walter F."/>
            <person name="Albersmeier A."/>
            <person name="Kalinowski J."/>
            <person name="Ruckert C."/>
        </authorList>
    </citation>
    <scope>NUCLEOTIDE SEQUENCE</scope>
    <source>
        <strain evidence="2">CCM 7897</strain>
    </source>
</reference>
<feature type="compositionally biased region" description="Basic and acidic residues" evidence="1">
    <location>
        <begin position="142"/>
        <end position="153"/>
    </location>
</feature>
<accession>A0A917C5E5</accession>
<reference evidence="2" key="2">
    <citation type="submission" date="2020-09" db="EMBL/GenBank/DDBJ databases">
        <authorList>
            <person name="Sun Q."/>
            <person name="Sedlacek I."/>
        </authorList>
    </citation>
    <scope>NUCLEOTIDE SEQUENCE</scope>
    <source>
        <strain evidence="2">CCM 7897</strain>
    </source>
</reference>
<evidence type="ECO:0000313" key="3">
    <source>
        <dbReference type="Proteomes" id="UP000606044"/>
    </source>
</evidence>
<proteinExistence type="predicted"/>
<organism evidence="2 3">
    <name type="scientific">Azorhizobium oxalatiphilum</name>
    <dbReference type="NCBI Taxonomy" id="980631"/>
    <lineage>
        <taxon>Bacteria</taxon>
        <taxon>Pseudomonadati</taxon>
        <taxon>Pseudomonadota</taxon>
        <taxon>Alphaproteobacteria</taxon>
        <taxon>Hyphomicrobiales</taxon>
        <taxon>Xanthobacteraceae</taxon>
        <taxon>Azorhizobium</taxon>
    </lineage>
</organism>
<dbReference type="AlphaFoldDB" id="A0A917C5E5"/>
<evidence type="ECO:0000256" key="1">
    <source>
        <dbReference type="SAM" id="MobiDB-lite"/>
    </source>
</evidence>
<dbReference type="EMBL" id="BMCT01000004">
    <property type="protein sequence ID" value="GGF69845.1"/>
    <property type="molecule type" value="Genomic_DNA"/>
</dbReference>
<keyword evidence="3" id="KW-1185">Reference proteome</keyword>
<sequence>MTIGKAAPQLDADSRVLRMPSLLDRAEAYQSEKPTLHRRERELGVSVRSIYLQSQEACETEFFPLPAGRYTGIERQEVVIGDDGQATWREPRYAVMLLQPDLGQIGGVDWRDRRSAEIDVTEHVTAGRMEPSRIGPINTTLPRRERSPIPTSDERFIQELWPSLRAPSK</sequence>
<dbReference type="Proteomes" id="UP000606044">
    <property type="component" value="Unassembled WGS sequence"/>
</dbReference>
<gene>
    <name evidence="2" type="ORF">GCM10007301_31950</name>
</gene>
<comment type="caution">
    <text evidence="2">The sequence shown here is derived from an EMBL/GenBank/DDBJ whole genome shotgun (WGS) entry which is preliminary data.</text>
</comment>
<feature type="region of interest" description="Disordered" evidence="1">
    <location>
        <begin position="128"/>
        <end position="153"/>
    </location>
</feature>
<name>A0A917C5E5_9HYPH</name>
<evidence type="ECO:0000313" key="2">
    <source>
        <dbReference type="EMBL" id="GGF69845.1"/>
    </source>
</evidence>